<feature type="transmembrane region" description="Helical" evidence="6">
    <location>
        <begin position="216"/>
        <end position="237"/>
    </location>
</feature>
<gene>
    <name evidence="7" type="ORF">SAMEA4029009_CIC11G00000004048</name>
</gene>
<comment type="subcellular location">
    <subcellularLocation>
        <location evidence="1">Membrane</location>
        <topology evidence="1">Multi-pass membrane protein</topology>
    </subcellularLocation>
</comment>
<feature type="transmembrane region" description="Helical" evidence="6">
    <location>
        <begin position="392"/>
        <end position="415"/>
    </location>
</feature>
<feature type="transmembrane region" description="Helical" evidence="6">
    <location>
        <begin position="135"/>
        <end position="155"/>
    </location>
</feature>
<name>A0A1L0BYQ3_9ASCO</name>
<feature type="transmembrane region" description="Helical" evidence="6">
    <location>
        <begin position="249"/>
        <end position="270"/>
    </location>
</feature>
<dbReference type="GO" id="GO:0016020">
    <property type="term" value="C:membrane"/>
    <property type="evidence" value="ECO:0007669"/>
    <property type="project" value="UniProtKB-SubCell"/>
</dbReference>
<keyword evidence="2" id="KW-0813">Transport</keyword>
<reference evidence="7 8" key="1">
    <citation type="submission" date="2016-10" db="EMBL/GenBank/DDBJ databases">
        <authorList>
            <person name="de Groot N.N."/>
        </authorList>
    </citation>
    <scope>NUCLEOTIDE SEQUENCE [LARGE SCALE GENOMIC DNA]</scope>
    <source>
        <strain evidence="7 8">PYCC 4715</strain>
    </source>
</reference>
<organism evidence="7 8">
    <name type="scientific">Sungouiella intermedia</name>
    <dbReference type="NCBI Taxonomy" id="45354"/>
    <lineage>
        <taxon>Eukaryota</taxon>
        <taxon>Fungi</taxon>
        <taxon>Dikarya</taxon>
        <taxon>Ascomycota</taxon>
        <taxon>Saccharomycotina</taxon>
        <taxon>Pichiomycetes</taxon>
        <taxon>Metschnikowiaceae</taxon>
        <taxon>Sungouiella</taxon>
    </lineage>
</organism>
<dbReference type="Gene3D" id="1.20.1740.10">
    <property type="entry name" value="Amino acid/polyamine transporter I"/>
    <property type="match status" value="1"/>
</dbReference>
<dbReference type="AlphaFoldDB" id="A0A1L0BYQ3"/>
<evidence type="ECO:0000313" key="8">
    <source>
        <dbReference type="Proteomes" id="UP000182259"/>
    </source>
</evidence>
<keyword evidence="3 6" id="KW-0812">Transmembrane</keyword>
<feature type="transmembrane region" description="Helical" evidence="6">
    <location>
        <begin position="100"/>
        <end position="123"/>
    </location>
</feature>
<keyword evidence="4 6" id="KW-1133">Transmembrane helix</keyword>
<accession>A0A1L0BYQ3</accession>
<evidence type="ECO:0000256" key="1">
    <source>
        <dbReference type="ARBA" id="ARBA00004141"/>
    </source>
</evidence>
<feature type="transmembrane region" description="Helical" evidence="6">
    <location>
        <begin position="13"/>
        <end position="33"/>
    </location>
</feature>
<dbReference type="EMBL" id="LT635767">
    <property type="protein sequence ID" value="SGZ56465.1"/>
    <property type="molecule type" value="Genomic_DNA"/>
</dbReference>
<feature type="transmembrane region" description="Helical" evidence="6">
    <location>
        <begin position="545"/>
        <end position="563"/>
    </location>
</feature>
<dbReference type="PANTHER" id="PTHR45649:SF29">
    <property type="entry name" value="AMINO ACID TRANSPORTER (EUROFUNG)"/>
    <property type="match status" value="1"/>
</dbReference>
<evidence type="ECO:0000313" key="7">
    <source>
        <dbReference type="EMBL" id="SGZ56465.1"/>
    </source>
</evidence>
<feature type="transmembrane region" description="Helical" evidence="6">
    <location>
        <begin position="341"/>
        <end position="364"/>
    </location>
</feature>
<dbReference type="PANTHER" id="PTHR45649">
    <property type="entry name" value="AMINO-ACID PERMEASE BAT1"/>
    <property type="match status" value="1"/>
</dbReference>
<evidence type="ECO:0000256" key="6">
    <source>
        <dbReference type="SAM" id="Phobius"/>
    </source>
</evidence>
<evidence type="ECO:0000256" key="5">
    <source>
        <dbReference type="ARBA" id="ARBA00023136"/>
    </source>
</evidence>
<feature type="transmembrane region" description="Helical" evidence="6">
    <location>
        <begin position="300"/>
        <end position="320"/>
    </location>
</feature>
<feature type="transmembrane region" description="Helical" evidence="6">
    <location>
        <begin position="469"/>
        <end position="490"/>
    </location>
</feature>
<feature type="transmembrane region" description="Helical" evidence="6">
    <location>
        <begin position="445"/>
        <end position="463"/>
    </location>
</feature>
<evidence type="ECO:0000256" key="4">
    <source>
        <dbReference type="ARBA" id="ARBA00022989"/>
    </source>
</evidence>
<dbReference type="GO" id="GO:0022857">
    <property type="term" value="F:transmembrane transporter activity"/>
    <property type="evidence" value="ECO:0007669"/>
    <property type="project" value="InterPro"/>
</dbReference>
<protein>
    <submittedName>
        <fullName evidence="7">CIC11C00000004048</fullName>
    </submittedName>
</protein>
<keyword evidence="5 6" id="KW-0472">Membrane</keyword>
<proteinExistence type="predicted"/>
<sequence length="602" mass="66061">MTDMVISNIHQEILLLLLQHIFLTTNLFFTTFFSQNGIVSKNIQKDPEIHPVTSQIRVDDLHIQSVISNQSIVLNVDHYVNADEAMILAMGYKQEFKREFSLLSIFAVSFSVLGLLPSVAATFDYSQLVVGASPLPWILAMIGVTSVAYSMAEVASAFPTSAGTPYAVSQLAPKKWAPFLTWLCAFSNWLCQITAAPSVNYSGAWLMFSLGSYTTGFVPTTGQVYGLATGIMVSHAFISSLPTKYLAQFNNLGTAINMVFLVIVFVIIFAGNDRVNMYNGTIPKFNSNSEAWRFDNQSEFPTGVAVLVSFLGVIWAMSGYDSPFHLSEECSNAAVAAPKAICLTATVGGAVGFLFMIAIAYTVVSLEGVAEDPLQLGQPFVTYLAQIMPKKLVLVCTALTAISSWFMGCSCMLAASRVTFSYSRDGMFPFSNIWSKVDSRTQTPIYAVWINMILGQLFLLLMFGGDTAIGAIFSVGGISSFVSFTMPTLLKITYARNTFKPGPWNLGKLSMPIGALSCAFVLVMIPFLCFPTVKGADLTPDQMNWTVLVYFGPMLIVTIWFMVDAHKWYVGPRPNIEEYINHEEVLDGVRNDSTGLEEQEKS</sequence>
<feature type="transmembrane region" description="Helical" evidence="6">
    <location>
        <begin position="511"/>
        <end position="533"/>
    </location>
</feature>
<feature type="transmembrane region" description="Helical" evidence="6">
    <location>
        <begin position="176"/>
        <end position="196"/>
    </location>
</feature>
<dbReference type="Proteomes" id="UP000182259">
    <property type="component" value="Chromosome IV"/>
</dbReference>
<dbReference type="Pfam" id="PF13520">
    <property type="entry name" value="AA_permease_2"/>
    <property type="match status" value="1"/>
</dbReference>
<dbReference type="InterPro" id="IPR002293">
    <property type="entry name" value="AA/rel_permease1"/>
</dbReference>
<evidence type="ECO:0000256" key="3">
    <source>
        <dbReference type="ARBA" id="ARBA00022692"/>
    </source>
</evidence>
<evidence type="ECO:0000256" key="2">
    <source>
        <dbReference type="ARBA" id="ARBA00022448"/>
    </source>
</evidence>